<comment type="caution">
    <text evidence="7">The sequence shown here is derived from an EMBL/GenBank/DDBJ whole genome shotgun (WGS) entry which is preliminary data.</text>
</comment>
<keyword evidence="2" id="KW-0378">Hydrolase</keyword>
<dbReference type="OrthoDB" id="9788068at2"/>
<dbReference type="PIRSF" id="PIRSF500176">
    <property type="entry name" value="L_ASNase"/>
    <property type="match status" value="1"/>
</dbReference>
<evidence type="ECO:0000259" key="6">
    <source>
        <dbReference type="Pfam" id="PF17763"/>
    </source>
</evidence>
<dbReference type="CDD" id="cd08964">
    <property type="entry name" value="L-asparaginase_II"/>
    <property type="match status" value="1"/>
</dbReference>
<dbReference type="AlphaFoldDB" id="V8FVM7"/>
<feature type="domain" description="L-asparaginase N-terminal" evidence="5">
    <location>
        <begin position="8"/>
        <end position="195"/>
    </location>
</feature>
<proteinExistence type="inferred from homology"/>
<dbReference type="PROSITE" id="PS51732">
    <property type="entry name" value="ASN_GLN_ASE_3"/>
    <property type="match status" value="1"/>
</dbReference>
<dbReference type="InterPro" id="IPR027473">
    <property type="entry name" value="L-asparaginase_C"/>
</dbReference>
<dbReference type="PANTHER" id="PTHR11707">
    <property type="entry name" value="L-ASPARAGINASE"/>
    <property type="match status" value="1"/>
</dbReference>
<dbReference type="Gene3D" id="3.40.50.40">
    <property type="match status" value="1"/>
</dbReference>
<dbReference type="Gene3D" id="3.40.50.1170">
    <property type="entry name" value="L-asparaginase, N-terminal domain"/>
    <property type="match status" value="1"/>
</dbReference>
<dbReference type="GO" id="GO:0004067">
    <property type="term" value="F:asparaginase activity"/>
    <property type="evidence" value="ECO:0007669"/>
    <property type="project" value="UniProtKB-UniRule"/>
</dbReference>
<evidence type="ECO:0000313" key="8">
    <source>
        <dbReference type="Proteomes" id="UP000018766"/>
    </source>
</evidence>
<evidence type="ECO:0000313" key="7">
    <source>
        <dbReference type="EMBL" id="ETD68329.1"/>
    </source>
</evidence>
<comment type="similarity">
    <text evidence="1">Belongs to the asparaginase 1 family.</text>
</comment>
<dbReference type="PATRIC" id="fig|1414851.3.peg.2150"/>
<dbReference type="Proteomes" id="UP000018766">
    <property type="component" value="Unassembled WGS sequence"/>
</dbReference>
<dbReference type="Pfam" id="PF17763">
    <property type="entry name" value="Asparaginase_C"/>
    <property type="match status" value="1"/>
</dbReference>
<evidence type="ECO:0000256" key="1">
    <source>
        <dbReference type="ARBA" id="ARBA00010518"/>
    </source>
</evidence>
<dbReference type="SFLD" id="SFLDS00057">
    <property type="entry name" value="Glutaminase/Asparaginase"/>
    <property type="match status" value="1"/>
</dbReference>
<dbReference type="InterPro" id="IPR037152">
    <property type="entry name" value="L-asparaginase_N_sf"/>
</dbReference>
<name>V8FVM7_9BURK</name>
<reference evidence="7 8" key="1">
    <citation type="submission" date="2013-11" db="EMBL/GenBank/DDBJ databases">
        <title>Genomic analysis of Pelistega sp. HM-7.</title>
        <authorList>
            <person name="Kumbhare S.V."/>
            <person name="Shetty S.A."/>
            <person name="Sharma O."/>
            <person name="Dhotre D.P."/>
        </authorList>
    </citation>
    <scope>NUCLEOTIDE SEQUENCE [LARGE SCALE GENOMIC DNA]</scope>
    <source>
        <strain evidence="7 8">HM-7</strain>
    </source>
</reference>
<organism evidence="7 8">
    <name type="scientific">Pelistega indica</name>
    <dbReference type="NCBI Taxonomy" id="1414851"/>
    <lineage>
        <taxon>Bacteria</taxon>
        <taxon>Pseudomonadati</taxon>
        <taxon>Pseudomonadota</taxon>
        <taxon>Betaproteobacteria</taxon>
        <taxon>Burkholderiales</taxon>
        <taxon>Alcaligenaceae</taxon>
        <taxon>Pelistega</taxon>
    </lineage>
</organism>
<feature type="active site" description="O-isoaspartyl threonine intermediate" evidence="3">
    <location>
        <position position="16"/>
    </location>
</feature>
<dbReference type="EMBL" id="AYSV01000107">
    <property type="protein sequence ID" value="ETD68329.1"/>
    <property type="molecule type" value="Genomic_DNA"/>
</dbReference>
<dbReference type="SMART" id="SM00870">
    <property type="entry name" value="Asparaginase"/>
    <property type="match status" value="1"/>
</dbReference>
<dbReference type="PANTHER" id="PTHR11707:SF28">
    <property type="entry name" value="60 KDA LYSOPHOSPHOLIPASE"/>
    <property type="match status" value="1"/>
</dbReference>
<dbReference type="PIRSF" id="PIRSF001220">
    <property type="entry name" value="L-ASNase_gatD"/>
    <property type="match status" value="1"/>
</dbReference>
<dbReference type="InterPro" id="IPR036152">
    <property type="entry name" value="Asp/glu_Ase-like_sf"/>
</dbReference>
<evidence type="ECO:0000259" key="5">
    <source>
        <dbReference type="Pfam" id="PF00710"/>
    </source>
</evidence>
<dbReference type="InterPro" id="IPR006034">
    <property type="entry name" value="Asparaginase/glutaminase-like"/>
</dbReference>
<feature type="binding site" evidence="4">
    <location>
        <position position="61"/>
    </location>
    <ligand>
        <name>substrate</name>
    </ligand>
</feature>
<dbReference type="InterPro" id="IPR004550">
    <property type="entry name" value="AsnASE_II"/>
</dbReference>
<dbReference type="SUPFAM" id="SSF53774">
    <property type="entry name" value="Glutaminase/Asparaginase"/>
    <property type="match status" value="1"/>
</dbReference>
<evidence type="ECO:0000256" key="2">
    <source>
        <dbReference type="ARBA" id="ARBA00022801"/>
    </source>
</evidence>
<evidence type="ECO:0000256" key="4">
    <source>
        <dbReference type="PIRSR" id="PIRSR001220-2"/>
    </source>
</evidence>
<evidence type="ECO:0000256" key="3">
    <source>
        <dbReference type="PIRSR" id="PIRSR001220-1"/>
    </source>
</evidence>
<sequence>MFKRTSVVAIGTLGGTITMTSNQGAAGVSSTLGAEDLAQSIPGLANLNIKLTLKTLANLASGSIRFETLFNALRWAKQQVEDGADGVVLVQGTDTLEESAFLMHLYWPYPQPLVLTGAMRSPSEAGADGPANLLAAIETAASPAMQNYGALVVMGDEVHQARYVKKLHTTSVGAFASLIIGPVAYLQENQLIVYRLPSPNRFVFDIPDQFTAQTLLIETTLDESVALYQAIPDLGYQGLVIAGYGSGHVSEKVRDVLTPIVAKMPVIMASRTGAGSTTKAVYGYKGGEIDLQAMGIMMAGGLCPRKTRLLLNALLWSGATRLEIQQRVKQFGEG</sequence>
<feature type="domain" description="Asparaginase/glutaminase C-terminal" evidence="6">
    <location>
        <begin position="220"/>
        <end position="326"/>
    </location>
</feature>
<protein>
    <submittedName>
        <fullName evidence="7">L-asparaginase</fullName>
    </submittedName>
</protein>
<dbReference type="PRINTS" id="PR00139">
    <property type="entry name" value="ASNGLNASE"/>
</dbReference>
<keyword evidence="8" id="KW-1185">Reference proteome</keyword>
<accession>V8FVM7</accession>
<feature type="binding site" evidence="4">
    <location>
        <begin position="93"/>
        <end position="94"/>
    </location>
    <ligand>
        <name>substrate</name>
    </ligand>
</feature>
<dbReference type="Pfam" id="PF00710">
    <property type="entry name" value="Asparaginase"/>
    <property type="match status" value="1"/>
</dbReference>
<gene>
    <name evidence="7" type="ORF">V757_10285</name>
</gene>
<dbReference type="InterPro" id="IPR027474">
    <property type="entry name" value="L-asparaginase_N"/>
</dbReference>
<dbReference type="InterPro" id="IPR040919">
    <property type="entry name" value="Asparaginase_C"/>
</dbReference>
<dbReference type="RefSeq" id="WP_023952363.1">
    <property type="nucleotide sequence ID" value="NZ_AYSV01000107.1"/>
</dbReference>
<dbReference type="GO" id="GO:0006528">
    <property type="term" value="P:asparagine metabolic process"/>
    <property type="evidence" value="ECO:0007669"/>
    <property type="project" value="InterPro"/>
</dbReference>